<organism evidence="4 5">
    <name type="scientific">Eiseniibacteriota bacterium</name>
    <dbReference type="NCBI Taxonomy" id="2212470"/>
    <lineage>
        <taxon>Bacteria</taxon>
        <taxon>Candidatus Eiseniibacteriota</taxon>
    </lineage>
</organism>
<protein>
    <submittedName>
        <fullName evidence="4">Porin family protein</fullName>
    </submittedName>
</protein>
<proteinExistence type="predicted"/>
<feature type="domain" description="Outer membrane protein beta-barrel" evidence="3">
    <location>
        <begin position="10"/>
        <end position="191"/>
    </location>
</feature>
<dbReference type="Gene3D" id="2.40.160.20">
    <property type="match status" value="1"/>
</dbReference>
<dbReference type="EMBL" id="VBPA01000343">
    <property type="protein sequence ID" value="TMQ69077.1"/>
    <property type="molecule type" value="Genomic_DNA"/>
</dbReference>
<name>A0A538TZK0_UNCEI</name>
<comment type="caution">
    <text evidence="4">The sequence shown here is derived from an EMBL/GenBank/DDBJ whole genome shotgun (WGS) entry which is preliminary data.</text>
</comment>
<evidence type="ECO:0000313" key="5">
    <source>
        <dbReference type="Proteomes" id="UP000319836"/>
    </source>
</evidence>
<evidence type="ECO:0000259" key="3">
    <source>
        <dbReference type="Pfam" id="PF13505"/>
    </source>
</evidence>
<dbReference type="Proteomes" id="UP000319836">
    <property type="component" value="Unassembled WGS sequence"/>
</dbReference>
<dbReference type="AlphaFoldDB" id="A0A538TZK0"/>
<sequence>MKFKAAVLGVALTTMCVGAANAGSNWIGFSGGAGFPTGDYGDAAATGWHLGATGTHMMNDQWGIGGDLAYHAWGESDQLKAATEAAFGPGSKVSWSAIQADVHGTMMFPTRSDAKPYAQVGLGLYDVAAKLTSPSGNDDTSKSKLGFNIGGGMDFRGSGNMRWGLAGAYHIVPAKDDLGADVNFFSLGVNLMLGLTPGK</sequence>
<reference evidence="4 5" key="1">
    <citation type="journal article" date="2019" name="Nat. Microbiol.">
        <title>Mediterranean grassland soil C-N compound turnover is dependent on rainfall and depth, and is mediated by genomically divergent microorganisms.</title>
        <authorList>
            <person name="Diamond S."/>
            <person name="Andeer P.F."/>
            <person name="Li Z."/>
            <person name="Crits-Christoph A."/>
            <person name="Burstein D."/>
            <person name="Anantharaman K."/>
            <person name="Lane K.R."/>
            <person name="Thomas B.C."/>
            <person name="Pan C."/>
            <person name="Northen T.R."/>
            <person name="Banfield J.F."/>
        </authorList>
    </citation>
    <scope>NUCLEOTIDE SEQUENCE [LARGE SCALE GENOMIC DNA]</scope>
    <source>
        <strain evidence="4">WS_10</strain>
    </source>
</reference>
<keyword evidence="1 2" id="KW-0732">Signal</keyword>
<feature type="chain" id="PRO_5021706890" evidence="2">
    <location>
        <begin position="20"/>
        <end position="199"/>
    </location>
</feature>
<accession>A0A538TZK0</accession>
<dbReference type="InterPro" id="IPR011250">
    <property type="entry name" value="OMP/PagP_B-barrel"/>
</dbReference>
<feature type="signal peptide" evidence="2">
    <location>
        <begin position="1"/>
        <end position="19"/>
    </location>
</feature>
<dbReference type="InterPro" id="IPR027385">
    <property type="entry name" value="Beta-barrel_OMP"/>
</dbReference>
<evidence type="ECO:0000256" key="1">
    <source>
        <dbReference type="ARBA" id="ARBA00022729"/>
    </source>
</evidence>
<dbReference type="SUPFAM" id="SSF56925">
    <property type="entry name" value="OMPA-like"/>
    <property type="match status" value="1"/>
</dbReference>
<evidence type="ECO:0000313" key="4">
    <source>
        <dbReference type="EMBL" id="TMQ69077.1"/>
    </source>
</evidence>
<evidence type="ECO:0000256" key="2">
    <source>
        <dbReference type="SAM" id="SignalP"/>
    </source>
</evidence>
<gene>
    <name evidence="4" type="ORF">E6K80_12895</name>
</gene>
<dbReference type="Pfam" id="PF13505">
    <property type="entry name" value="OMP_b-brl"/>
    <property type="match status" value="1"/>
</dbReference>